<name>A0A6C0D240_9ZZZZ</name>
<reference evidence="1" key="1">
    <citation type="journal article" date="2020" name="Nature">
        <title>Giant virus diversity and host interactions through global metagenomics.</title>
        <authorList>
            <person name="Schulz F."/>
            <person name="Roux S."/>
            <person name="Paez-Espino D."/>
            <person name="Jungbluth S."/>
            <person name="Walsh D.A."/>
            <person name="Denef V.J."/>
            <person name="McMahon K.D."/>
            <person name="Konstantinidis K.T."/>
            <person name="Eloe-Fadrosh E.A."/>
            <person name="Kyrpides N.C."/>
            <person name="Woyke T."/>
        </authorList>
    </citation>
    <scope>NUCLEOTIDE SEQUENCE</scope>
    <source>
        <strain evidence="1">GVMAG-M-3300023174-107</strain>
    </source>
</reference>
<organism evidence="1">
    <name type="scientific">viral metagenome</name>
    <dbReference type="NCBI Taxonomy" id="1070528"/>
    <lineage>
        <taxon>unclassified sequences</taxon>
        <taxon>metagenomes</taxon>
        <taxon>organismal metagenomes</taxon>
    </lineage>
</organism>
<dbReference type="EMBL" id="MN739522">
    <property type="protein sequence ID" value="QHT10587.1"/>
    <property type="molecule type" value="Genomic_DNA"/>
</dbReference>
<sequence length="115" mass="13145">MTSTRNKNTQGDYNVRKQESVMIRDYLIHDYANVKNPVMFSLGSNPSFYGGVLSQNSVDIESKLRGIRSVNLEGPAFNVTPQFKSLPTVSYFERHQVFLPQPYIHSKSERPNYLG</sequence>
<protein>
    <submittedName>
        <fullName evidence="1">Uncharacterized protein</fullName>
    </submittedName>
</protein>
<evidence type="ECO:0000313" key="1">
    <source>
        <dbReference type="EMBL" id="QHT10587.1"/>
    </source>
</evidence>
<dbReference type="AlphaFoldDB" id="A0A6C0D240"/>
<proteinExistence type="predicted"/>
<accession>A0A6C0D240</accession>